<dbReference type="InterPro" id="IPR001851">
    <property type="entry name" value="ABC_transp_permease"/>
</dbReference>
<feature type="transmembrane region" description="Helical" evidence="6">
    <location>
        <begin position="257"/>
        <end position="280"/>
    </location>
</feature>
<dbReference type="GO" id="GO:0005886">
    <property type="term" value="C:plasma membrane"/>
    <property type="evidence" value="ECO:0007669"/>
    <property type="project" value="UniProtKB-SubCell"/>
</dbReference>
<keyword evidence="3 6" id="KW-0812">Transmembrane</keyword>
<gene>
    <name evidence="7" type="ORF">SAMN05444158_1828</name>
</gene>
<evidence type="ECO:0000256" key="4">
    <source>
        <dbReference type="ARBA" id="ARBA00022989"/>
    </source>
</evidence>
<feature type="transmembrane region" description="Helical" evidence="6">
    <location>
        <begin position="218"/>
        <end position="237"/>
    </location>
</feature>
<evidence type="ECO:0000256" key="2">
    <source>
        <dbReference type="ARBA" id="ARBA00022475"/>
    </source>
</evidence>
<protein>
    <submittedName>
        <fullName evidence="7">Amino acid/amide ABC transporter membrane protein 2, HAAT family</fullName>
    </submittedName>
</protein>
<dbReference type="EMBL" id="LT629750">
    <property type="protein sequence ID" value="SDS36367.1"/>
    <property type="molecule type" value="Genomic_DNA"/>
</dbReference>
<evidence type="ECO:0000313" key="8">
    <source>
        <dbReference type="Proteomes" id="UP000243904"/>
    </source>
</evidence>
<dbReference type="CDD" id="cd06581">
    <property type="entry name" value="TM_PBP1_LivM_like"/>
    <property type="match status" value="1"/>
</dbReference>
<feature type="transmembrane region" description="Helical" evidence="6">
    <location>
        <begin position="94"/>
        <end position="113"/>
    </location>
</feature>
<dbReference type="PANTHER" id="PTHR30482">
    <property type="entry name" value="HIGH-AFFINITY BRANCHED-CHAIN AMINO ACID TRANSPORT SYSTEM PERMEASE"/>
    <property type="match status" value="1"/>
</dbReference>
<keyword evidence="5 6" id="KW-0472">Membrane</keyword>
<dbReference type="AlphaFoldDB" id="A0A1H1RKQ4"/>
<evidence type="ECO:0000256" key="1">
    <source>
        <dbReference type="ARBA" id="ARBA00004651"/>
    </source>
</evidence>
<dbReference type="RefSeq" id="WP_100381432.1">
    <property type="nucleotide sequence ID" value="NZ_LT629750.1"/>
</dbReference>
<evidence type="ECO:0000256" key="6">
    <source>
        <dbReference type="SAM" id="Phobius"/>
    </source>
</evidence>
<organism evidence="7 8">
    <name type="scientific">Bradyrhizobium canariense</name>
    <dbReference type="NCBI Taxonomy" id="255045"/>
    <lineage>
        <taxon>Bacteria</taxon>
        <taxon>Pseudomonadati</taxon>
        <taxon>Pseudomonadota</taxon>
        <taxon>Alphaproteobacteria</taxon>
        <taxon>Hyphomicrobiales</taxon>
        <taxon>Nitrobacteraceae</taxon>
        <taxon>Bradyrhizobium</taxon>
    </lineage>
</organism>
<name>A0A1H1RKQ4_9BRAD</name>
<keyword evidence="2" id="KW-1003">Cell membrane</keyword>
<feature type="transmembrane region" description="Helical" evidence="6">
    <location>
        <begin position="287"/>
        <end position="306"/>
    </location>
</feature>
<feature type="transmembrane region" description="Helical" evidence="6">
    <location>
        <begin position="20"/>
        <end position="42"/>
    </location>
</feature>
<feature type="transmembrane region" description="Helical" evidence="6">
    <location>
        <begin position="49"/>
        <end position="74"/>
    </location>
</feature>
<accession>A0A1H1RKQ4</accession>
<keyword evidence="4 6" id="KW-1133">Transmembrane helix</keyword>
<proteinExistence type="predicted"/>
<keyword evidence="8" id="KW-1185">Reference proteome</keyword>
<feature type="transmembrane region" description="Helical" evidence="6">
    <location>
        <begin position="168"/>
        <end position="188"/>
    </location>
</feature>
<dbReference type="GO" id="GO:0015658">
    <property type="term" value="F:branched-chain amino acid transmembrane transporter activity"/>
    <property type="evidence" value="ECO:0007669"/>
    <property type="project" value="InterPro"/>
</dbReference>
<evidence type="ECO:0000256" key="3">
    <source>
        <dbReference type="ARBA" id="ARBA00022692"/>
    </source>
</evidence>
<reference evidence="8" key="1">
    <citation type="submission" date="2016-10" db="EMBL/GenBank/DDBJ databases">
        <authorList>
            <person name="Varghese N."/>
            <person name="Submissions S."/>
        </authorList>
    </citation>
    <scope>NUCLEOTIDE SEQUENCE [LARGE SCALE GENOMIC DNA]</scope>
    <source>
        <strain evidence="8">GAS369</strain>
    </source>
</reference>
<evidence type="ECO:0000313" key="7">
    <source>
        <dbReference type="EMBL" id="SDS36367.1"/>
    </source>
</evidence>
<feature type="transmembrane region" description="Helical" evidence="6">
    <location>
        <begin position="120"/>
        <end position="137"/>
    </location>
</feature>
<dbReference type="InterPro" id="IPR043428">
    <property type="entry name" value="LivM-like"/>
</dbReference>
<dbReference type="Proteomes" id="UP000243904">
    <property type="component" value="Chromosome I"/>
</dbReference>
<comment type="subcellular location">
    <subcellularLocation>
        <location evidence="1">Cell membrane</location>
        <topology evidence="1">Multi-pass membrane protein</topology>
    </subcellularLocation>
</comment>
<dbReference type="Pfam" id="PF02653">
    <property type="entry name" value="BPD_transp_2"/>
    <property type="match status" value="1"/>
</dbReference>
<dbReference type="PANTHER" id="PTHR30482:SF17">
    <property type="entry name" value="ABC TRANSPORTER ATP-BINDING PROTEIN"/>
    <property type="match status" value="1"/>
</dbReference>
<sequence length="322" mass="34635">MTVTTDDTIPMTAHGIRDEMIAFGIMTALLLIVPFTGVYPFFVMQALCFALLACAFNLLIGYGGLLSFGHAMFLGTAGYVSAHALKVWGLSPELGILVGTAAAAGLAVITGLVAIRRQGIYFAMITLALSQLLYFIYLQTPFTHGEDGIQGIPQGYMFGVLNLGNPTVLYYVILGGFLIGFLLIFRTINSPFGEVLKSIRENEQRAISLGYKTDQYKLLAYILSGTLAGLAGALKVFVAQNASLTDVHWSMSGEIVLMTLVGGLGTIFGPVAGAFVIIAMQQYLAGFGQWVTVIQGVIFVICVLTFRRGLVGEIAHYFRLSL</sequence>
<evidence type="ECO:0000256" key="5">
    <source>
        <dbReference type="ARBA" id="ARBA00023136"/>
    </source>
</evidence>